<dbReference type="Pfam" id="PF00753">
    <property type="entry name" value="Lactamase_B"/>
    <property type="match status" value="1"/>
</dbReference>
<sequence>MKVTFLGGVNEYGRSCFHLQANGFSILIDCGIMKNAHVDHKRFPLLNREIAETLDVVYITHSHEDHIAALPLLCELGFKGSIYASSATISQSMHVLASLPNREHNSFAQQFTPLEPLPRQVWLPLSTNKQIDFQYGYSGHTLGSVWFLFRINGEQIFFSGDYSTESPILITDRPTIEKPIDIAILDGAYGNETCSQQVYLEEIYHAIEQALILKKKVLLHGPIYGKLQDLLIYFQNHRANFLTNTAISQEIIASFEAYMHNQSNVKKQALRQIDELANQLQTIPLTTWLHHNSFPIGLFTEHELLKELTVDNADNLLILCTGPYLENIVAIVDTQPSSQYVQKRYKVHPSIYELHEQIKQLKPKRIVFSHSPNKQISDLQEVFTAIGEDVVLAEVGDVLEMIMK</sequence>
<dbReference type="InterPro" id="IPR036866">
    <property type="entry name" value="RibonucZ/Hydroxyglut_hydro"/>
</dbReference>
<dbReference type="PANTHER" id="PTHR11203">
    <property type="entry name" value="CLEAVAGE AND POLYADENYLATION SPECIFICITY FACTOR FAMILY MEMBER"/>
    <property type="match status" value="1"/>
</dbReference>
<protein>
    <recommendedName>
        <fullName evidence="1">Metallo-beta-lactamase domain-containing protein</fullName>
    </recommendedName>
</protein>
<evidence type="ECO:0000313" key="3">
    <source>
        <dbReference type="Proteomes" id="UP000018895"/>
    </source>
</evidence>
<comment type="caution">
    <text evidence="2">The sequence shown here is derived from an EMBL/GenBank/DDBJ whole genome shotgun (WGS) entry which is preliminary data.</text>
</comment>
<organism evidence="2 3">
    <name type="scientific">Halalkalibacter hemicellulosilyticusJCM 9152</name>
    <dbReference type="NCBI Taxonomy" id="1236971"/>
    <lineage>
        <taxon>Bacteria</taxon>
        <taxon>Bacillati</taxon>
        <taxon>Bacillota</taxon>
        <taxon>Bacilli</taxon>
        <taxon>Bacillales</taxon>
        <taxon>Bacillaceae</taxon>
        <taxon>Halalkalibacter</taxon>
    </lineage>
</organism>
<dbReference type="SUPFAM" id="SSF56281">
    <property type="entry name" value="Metallo-hydrolase/oxidoreductase"/>
    <property type="match status" value="1"/>
</dbReference>
<dbReference type="EMBL" id="BAUU01000008">
    <property type="protein sequence ID" value="GAE29937.1"/>
    <property type="molecule type" value="Genomic_DNA"/>
</dbReference>
<dbReference type="Proteomes" id="UP000018895">
    <property type="component" value="Unassembled WGS sequence"/>
</dbReference>
<dbReference type="PANTHER" id="PTHR11203:SF37">
    <property type="entry name" value="INTEGRATOR COMPLEX SUBUNIT 11"/>
    <property type="match status" value="1"/>
</dbReference>
<dbReference type="GO" id="GO:0004521">
    <property type="term" value="F:RNA endonuclease activity"/>
    <property type="evidence" value="ECO:0007669"/>
    <property type="project" value="TreeGrafter"/>
</dbReference>
<dbReference type="InterPro" id="IPR001279">
    <property type="entry name" value="Metallo-B-lactamas"/>
</dbReference>
<dbReference type="SMART" id="SM00849">
    <property type="entry name" value="Lactamase_B"/>
    <property type="match status" value="1"/>
</dbReference>
<dbReference type="Gene3D" id="3.60.15.10">
    <property type="entry name" value="Ribonuclease Z/Hydroxyacylglutathione hydrolase-like"/>
    <property type="match status" value="1"/>
</dbReference>
<dbReference type="RefSeq" id="WP_035342067.1">
    <property type="nucleotide sequence ID" value="NZ_BAUU01000008.1"/>
</dbReference>
<accession>W4QDD7</accession>
<keyword evidence="3" id="KW-1185">Reference proteome</keyword>
<reference evidence="2" key="1">
    <citation type="journal article" date="2014" name="Genome Announc.">
        <title>Draft Genome Sequences of Three Alkaliphilic Bacillus Strains, Bacillus wakoensis JCM 9140T, Bacillus akibai JCM 9157T, and Bacillus hemicellulosilyticus JCM 9152T.</title>
        <authorList>
            <person name="Yuki M."/>
            <person name="Oshima K."/>
            <person name="Suda W."/>
            <person name="Oshida Y."/>
            <person name="Kitamura K."/>
            <person name="Iida T."/>
            <person name="Hattori M."/>
            <person name="Ohkuma M."/>
        </authorList>
    </citation>
    <scope>NUCLEOTIDE SEQUENCE [LARGE SCALE GENOMIC DNA]</scope>
    <source>
        <strain evidence="2">JCM 9152</strain>
    </source>
</reference>
<evidence type="ECO:0000313" key="2">
    <source>
        <dbReference type="EMBL" id="GAE29937.1"/>
    </source>
</evidence>
<proteinExistence type="predicted"/>
<feature type="domain" description="Metallo-beta-lactamase" evidence="1">
    <location>
        <begin position="13"/>
        <end position="207"/>
    </location>
</feature>
<dbReference type="AlphaFoldDB" id="W4QDD7"/>
<evidence type="ECO:0000259" key="1">
    <source>
        <dbReference type="SMART" id="SM00849"/>
    </source>
</evidence>
<dbReference type="OrthoDB" id="9803916at2"/>
<dbReference type="STRING" id="1236971.JCM9152_1326"/>
<dbReference type="InterPro" id="IPR050698">
    <property type="entry name" value="MBL"/>
</dbReference>
<name>W4QDD7_9BACI</name>
<gene>
    <name evidence="2" type="ORF">JCM9152_1326</name>
</gene>